<evidence type="ECO:0000259" key="3">
    <source>
        <dbReference type="Pfam" id="PF14521"/>
    </source>
</evidence>
<dbReference type="OrthoDB" id="4811013at2759"/>
<feature type="domain" description="Lysine-specific metallo-endopeptidase" evidence="3">
    <location>
        <begin position="126"/>
        <end position="243"/>
    </location>
</feature>
<protein>
    <recommendedName>
        <fullName evidence="3">Lysine-specific metallo-endopeptidase domain-containing protein</fullName>
    </recommendedName>
</protein>
<name>A0A9P8VIV6_9PEZI</name>
<evidence type="ECO:0000256" key="2">
    <source>
        <dbReference type="SAM" id="SignalP"/>
    </source>
</evidence>
<proteinExistence type="predicted"/>
<feature type="region of interest" description="Disordered" evidence="1">
    <location>
        <begin position="307"/>
        <end position="424"/>
    </location>
</feature>
<evidence type="ECO:0000313" key="4">
    <source>
        <dbReference type="EMBL" id="KAH6693513.1"/>
    </source>
</evidence>
<dbReference type="EMBL" id="JAGSXJ010000003">
    <property type="protein sequence ID" value="KAH6693513.1"/>
    <property type="molecule type" value="Genomic_DNA"/>
</dbReference>
<dbReference type="InterPro" id="IPR024079">
    <property type="entry name" value="MetalloPept_cat_dom_sf"/>
</dbReference>
<feature type="compositionally biased region" description="Gly residues" evidence="1">
    <location>
        <begin position="438"/>
        <end position="454"/>
    </location>
</feature>
<comment type="caution">
    <text evidence="4">The sequence shown here is derived from an EMBL/GenBank/DDBJ whole genome shotgun (WGS) entry which is preliminary data.</text>
</comment>
<feature type="compositionally biased region" description="Low complexity" evidence="1">
    <location>
        <begin position="307"/>
        <end position="316"/>
    </location>
</feature>
<dbReference type="Gene3D" id="3.40.390.10">
    <property type="entry name" value="Collagenase (Catalytic Domain)"/>
    <property type="match status" value="1"/>
</dbReference>
<keyword evidence="2" id="KW-0732">Signal</keyword>
<accession>A0A9P8VIV6</accession>
<feature type="compositionally biased region" description="Pro residues" evidence="1">
    <location>
        <begin position="362"/>
        <end position="391"/>
    </location>
</feature>
<feature type="region of interest" description="Disordered" evidence="1">
    <location>
        <begin position="436"/>
        <end position="479"/>
    </location>
</feature>
<dbReference type="GO" id="GO:0004222">
    <property type="term" value="F:metalloendopeptidase activity"/>
    <property type="evidence" value="ECO:0007669"/>
    <property type="project" value="InterPro"/>
</dbReference>
<feature type="compositionally biased region" description="Low complexity" evidence="1">
    <location>
        <begin position="392"/>
        <end position="405"/>
    </location>
</feature>
<feature type="region of interest" description="Disordered" evidence="1">
    <location>
        <begin position="252"/>
        <end position="293"/>
    </location>
</feature>
<dbReference type="SUPFAM" id="SSF55486">
    <property type="entry name" value="Metalloproteases ('zincins'), catalytic domain"/>
    <property type="match status" value="1"/>
</dbReference>
<organism evidence="4 5">
    <name type="scientific">Plectosphaerella plurivora</name>
    <dbReference type="NCBI Taxonomy" id="936078"/>
    <lineage>
        <taxon>Eukaryota</taxon>
        <taxon>Fungi</taxon>
        <taxon>Dikarya</taxon>
        <taxon>Ascomycota</taxon>
        <taxon>Pezizomycotina</taxon>
        <taxon>Sordariomycetes</taxon>
        <taxon>Hypocreomycetidae</taxon>
        <taxon>Glomerellales</taxon>
        <taxon>Plectosphaerellaceae</taxon>
        <taxon>Plectosphaerella</taxon>
    </lineage>
</organism>
<evidence type="ECO:0000313" key="5">
    <source>
        <dbReference type="Proteomes" id="UP000770015"/>
    </source>
</evidence>
<feature type="compositionally biased region" description="Pro residues" evidence="1">
    <location>
        <begin position="324"/>
        <end position="349"/>
    </location>
</feature>
<feature type="signal peptide" evidence="2">
    <location>
        <begin position="1"/>
        <end position="17"/>
    </location>
</feature>
<feature type="compositionally biased region" description="Low complexity" evidence="1">
    <location>
        <begin position="455"/>
        <end position="479"/>
    </location>
</feature>
<keyword evidence="5" id="KW-1185">Reference proteome</keyword>
<dbReference type="InterPro" id="IPR029463">
    <property type="entry name" value="Lys_MEP"/>
</dbReference>
<reference evidence="4" key="1">
    <citation type="journal article" date="2021" name="Nat. Commun.">
        <title>Genetic determinants of endophytism in the Arabidopsis root mycobiome.</title>
        <authorList>
            <person name="Mesny F."/>
            <person name="Miyauchi S."/>
            <person name="Thiergart T."/>
            <person name="Pickel B."/>
            <person name="Atanasova L."/>
            <person name="Karlsson M."/>
            <person name="Huettel B."/>
            <person name="Barry K.W."/>
            <person name="Haridas S."/>
            <person name="Chen C."/>
            <person name="Bauer D."/>
            <person name="Andreopoulos W."/>
            <person name="Pangilinan J."/>
            <person name="LaButti K."/>
            <person name="Riley R."/>
            <person name="Lipzen A."/>
            <person name="Clum A."/>
            <person name="Drula E."/>
            <person name="Henrissat B."/>
            <person name="Kohler A."/>
            <person name="Grigoriev I.V."/>
            <person name="Martin F.M."/>
            <person name="Hacquard S."/>
        </authorList>
    </citation>
    <scope>NUCLEOTIDE SEQUENCE</scope>
    <source>
        <strain evidence="4">MPI-SDFR-AT-0117</strain>
    </source>
</reference>
<dbReference type="Pfam" id="PF14521">
    <property type="entry name" value="Aspzincin_M35"/>
    <property type="match status" value="1"/>
</dbReference>
<dbReference type="Proteomes" id="UP000770015">
    <property type="component" value="Unassembled WGS sequence"/>
</dbReference>
<gene>
    <name evidence="4" type="ORF">F5X68DRAFT_227927</name>
</gene>
<feature type="chain" id="PRO_5040225165" description="Lysine-specific metallo-endopeptidase domain-containing protein" evidence="2">
    <location>
        <begin position="18"/>
        <end position="499"/>
    </location>
</feature>
<dbReference type="AlphaFoldDB" id="A0A9P8VIV6"/>
<sequence>MTRYSSLLLLSAGVAYALPRSSLGWLLQRDIASVFVVTGSPSYGCTPEEIASLDQGVTDAVTLAQAAIGGLASPDVVTSPAFVDWLGATNGPRRTAISSVFGGVASNLLNPGQGAQVTTTVGRGVNDLVYVCPKGNADADCAQGNVIAWALGHDGTTRGNWIALCPLFFDPRQMGTLAQSQAAFSQGRYQDCFGLTLLHEATHQAEIVGQGADTDDHSYDLAEMKLLPDNRKIDNAESLAIFALDALANPERLRPASCPAPPRNQPRFLDEREHPRMMPRQAQGQPGDTITITENGTTRTETLTATLEQSAPATTTGNGGGNDPAPPPPQPTPTQPDQPAPPPADPPAPTTTDDNNGGGGVVPPPVPPPAPPPAPPVVPPVPPGGGDPPQQPTNEPTPTTTDPPCSTAPPFNPTGQRPTDVIKNPAAMAAILALMDAEGGGGGGGGGGGTGTGTGTAQPTDPVTQTQQTGAQQTVTVTQSDGTVTTQTILLDNGPAPTA</sequence>
<evidence type="ECO:0000256" key="1">
    <source>
        <dbReference type="SAM" id="MobiDB-lite"/>
    </source>
</evidence>